<gene>
    <name evidence="1" type="ORF">ACFOHJ_07725</name>
</gene>
<dbReference type="Proteomes" id="UP001595583">
    <property type="component" value="Unassembled WGS sequence"/>
</dbReference>
<evidence type="ECO:0000313" key="2">
    <source>
        <dbReference type="Proteomes" id="UP001595583"/>
    </source>
</evidence>
<comment type="caution">
    <text evidence="1">The sequence shown here is derived from an EMBL/GenBank/DDBJ whole genome shotgun (WGS) entry which is preliminary data.</text>
</comment>
<organism evidence="1 2">
    <name type="scientific">Aquamicrobium soli</name>
    <dbReference type="NCBI Taxonomy" id="1811518"/>
    <lineage>
        <taxon>Bacteria</taxon>
        <taxon>Pseudomonadati</taxon>
        <taxon>Pseudomonadota</taxon>
        <taxon>Alphaproteobacteria</taxon>
        <taxon>Hyphomicrobiales</taxon>
        <taxon>Phyllobacteriaceae</taxon>
        <taxon>Aquamicrobium</taxon>
    </lineage>
</organism>
<reference evidence="2" key="1">
    <citation type="journal article" date="2019" name="Int. J. Syst. Evol. Microbiol.">
        <title>The Global Catalogue of Microorganisms (GCM) 10K type strain sequencing project: providing services to taxonomists for standard genome sequencing and annotation.</title>
        <authorList>
            <consortium name="The Broad Institute Genomics Platform"/>
            <consortium name="The Broad Institute Genome Sequencing Center for Infectious Disease"/>
            <person name="Wu L."/>
            <person name="Ma J."/>
        </authorList>
    </citation>
    <scope>NUCLEOTIDE SEQUENCE [LARGE SCALE GENOMIC DNA]</scope>
    <source>
        <strain evidence="2">KCTC 52165</strain>
    </source>
</reference>
<evidence type="ECO:0000313" key="1">
    <source>
        <dbReference type="EMBL" id="MFC3206094.1"/>
    </source>
</evidence>
<dbReference type="RefSeq" id="WP_378219905.1">
    <property type="nucleotide sequence ID" value="NZ_JBHRTK010000009.1"/>
</dbReference>
<sequence>MPFKGIAEGEKLAVLFMALQSHCGEFGIRRNSAAYHTAGKLTLKLFREGATTPEALATALRDATLSASNTLEIGQRVVTKDTAEGGTVVEANKHQIKVKWDRGRTSYYRRGRDGNIRHAPE</sequence>
<name>A0ABV7K724_9HYPH</name>
<proteinExistence type="predicted"/>
<dbReference type="EMBL" id="JBHRTK010000009">
    <property type="protein sequence ID" value="MFC3206094.1"/>
    <property type="molecule type" value="Genomic_DNA"/>
</dbReference>
<protein>
    <submittedName>
        <fullName evidence="1">Uncharacterized protein</fullName>
    </submittedName>
</protein>
<keyword evidence="2" id="KW-1185">Reference proteome</keyword>
<accession>A0ABV7K724</accession>